<accession>A0ABY3PGW9</accession>
<sequence length="146" mass="16013">MTWTAYLHPALMLFIVFPVGFAAAVFGLELQQVRAERSRRKVSPKLARDRHIANGIAFLIALVLVATVGGFASEGLPAAIDTDWHGLGALVVVLLLVVSTALVTVRSFKRRKWARLVHSILNGTVMALLIIQFLSGGWMLRQLLRG</sequence>
<proteinExistence type="predicted"/>
<evidence type="ECO:0000313" key="2">
    <source>
        <dbReference type="EMBL" id="UFP92829.1"/>
    </source>
</evidence>
<feature type="transmembrane region" description="Helical" evidence="1">
    <location>
        <begin position="84"/>
        <end position="108"/>
    </location>
</feature>
<dbReference type="EMBL" id="CP063845">
    <property type="protein sequence ID" value="UFP92829.1"/>
    <property type="molecule type" value="Genomic_DNA"/>
</dbReference>
<dbReference type="RefSeq" id="WP_230839823.1">
    <property type="nucleotide sequence ID" value="NZ_CP063845.1"/>
</dbReference>
<evidence type="ECO:0000256" key="1">
    <source>
        <dbReference type="SAM" id="Phobius"/>
    </source>
</evidence>
<gene>
    <name evidence="2" type="ORF">ISF26_13445</name>
</gene>
<feature type="transmembrane region" description="Helical" evidence="1">
    <location>
        <begin position="51"/>
        <end position="72"/>
    </location>
</feature>
<reference evidence="2 3" key="1">
    <citation type="journal article" date="2021" name="Genome Biol. Evol.">
        <title>Complete Genome Sequencing of a Novel Gloeobacter Species from a Waterfall Cave in Mexico.</title>
        <authorList>
            <person name="Saw J.H."/>
            <person name="Cardona T."/>
            <person name="Montejano G."/>
        </authorList>
    </citation>
    <scope>NUCLEOTIDE SEQUENCE [LARGE SCALE GENOMIC DNA]</scope>
    <source>
        <strain evidence="2">MG652769</strain>
    </source>
</reference>
<keyword evidence="3" id="KW-1185">Reference proteome</keyword>
<evidence type="ECO:0000313" key="3">
    <source>
        <dbReference type="Proteomes" id="UP001054846"/>
    </source>
</evidence>
<keyword evidence="1" id="KW-1133">Transmembrane helix</keyword>
<organism evidence="2 3">
    <name type="scientific">Gloeobacter morelensis MG652769</name>
    <dbReference type="NCBI Taxonomy" id="2781736"/>
    <lineage>
        <taxon>Bacteria</taxon>
        <taxon>Bacillati</taxon>
        <taxon>Cyanobacteriota</taxon>
        <taxon>Cyanophyceae</taxon>
        <taxon>Gloeobacterales</taxon>
        <taxon>Gloeobacteraceae</taxon>
        <taxon>Gloeobacter</taxon>
        <taxon>Gloeobacter morelensis</taxon>
    </lineage>
</organism>
<name>A0ABY3PGW9_9CYAN</name>
<feature type="transmembrane region" description="Helical" evidence="1">
    <location>
        <begin position="6"/>
        <end position="30"/>
    </location>
</feature>
<dbReference type="Proteomes" id="UP001054846">
    <property type="component" value="Chromosome"/>
</dbReference>
<dbReference type="Pfam" id="PF13301">
    <property type="entry name" value="DUF4079"/>
    <property type="match status" value="1"/>
</dbReference>
<keyword evidence="1" id="KW-0812">Transmembrane</keyword>
<protein>
    <submittedName>
        <fullName evidence="2">DUF4079 domain-containing protein</fullName>
    </submittedName>
</protein>
<feature type="transmembrane region" description="Helical" evidence="1">
    <location>
        <begin position="120"/>
        <end position="140"/>
    </location>
</feature>
<dbReference type="InterPro" id="IPR025067">
    <property type="entry name" value="DUF4079"/>
</dbReference>
<keyword evidence="1" id="KW-0472">Membrane</keyword>